<proteinExistence type="predicted"/>
<evidence type="ECO:0000313" key="2">
    <source>
        <dbReference type="EMBL" id="MDV6229251.1"/>
    </source>
</evidence>
<sequence length="128" mass="12935">MRVVVGIGARAVVDSADVEAAISTVLQPDWSVEAIASIDRKADLVAAVASSMGVRGVTYSARELSTVVTPTVSVRVLDAVGCASVAEAAALLAGRSTKLTVPRFGLDGVTVAVVELCLDGGQGVRAIL</sequence>
<evidence type="ECO:0000313" key="3">
    <source>
        <dbReference type="Proteomes" id="UP001185899"/>
    </source>
</evidence>
<dbReference type="Gene3D" id="3.30.420.180">
    <property type="entry name" value="CobE/GbiG C-terminal domain"/>
    <property type="match status" value="1"/>
</dbReference>
<comment type="caution">
    <text evidence="2">The sequence shown here is derived from an EMBL/GenBank/DDBJ whole genome shotgun (WGS) entry which is preliminary data.</text>
</comment>
<feature type="domain" description="CobE/GbiG C-terminal" evidence="1">
    <location>
        <begin position="3"/>
        <end position="113"/>
    </location>
</feature>
<protein>
    <submittedName>
        <fullName evidence="2">Cobalamin biosynthesis protein</fullName>
    </submittedName>
</protein>
<dbReference type="Proteomes" id="UP001185899">
    <property type="component" value="Unassembled WGS sequence"/>
</dbReference>
<dbReference type="PANTHER" id="PTHR37477">
    <property type="entry name" value="COBALT-PRECORRIN-5A HYDROLASE"/>
    <property type="match status" value="1"/>
</dbReference>
<organism evidence="2 3">
    <name type="scientific">Rhodococcus cercidiphylli</name>
    <dbReference type="NCBI Taxonomy" id="489916"/>
    <lineage>
        <taxon>Bacteria</taxon>
        <taxon>Bacillati</taxon>
        <taxon>Actinomycetota</taxon>
        <taxon>Actinomycetes</taxon>
        <taxon>Mycobacteriales</taxon>
        <taxon>Nocardiaceae</taxon>
        <taxon>Rhodococcus</taxon>
    </lineage>
</organism>
<dbReference type="EMBL" id="JAWLKE010000001">
    <property type="protein sequence ID" value="MDV6229251.1"/>
    <property type="molecule type" value="Genomic_DNA"/>
</dbReference>
<dbReference type="Pfam" id="PF01890">
    <property type="entry name" value="CbiG_C"/>
    <property type="match status" value="1"/>
</dbReference>
<keyword evidence="3" id="KW-1185">Reference proteome</keyword>
<dbReference type="InterPro" id="IPR052553">
    <property type="entry name" value="CbiG_hydrolase"/>
</dbReference>
<dbReference type="InterPro" id="IPR036518">
    <property type="entry name" value="CobE/GbiG_C_sf"/>
</dbReference>
<dbReference type="InterPro" id="IPR002750">
    <property type="entry name" value="CobE/GbiG_C"/>
</dbReference>
<evidence type="ECO:0000259" key="1">
    <source>
        <dbReference type="Pfam" id="PF01890"/>
    </source>
</evidence>
<dbReference type="RefSeq" id="WP_317547195.1">
    <property type="nucleotide sequence ID" value="NZ_JAWLKE010000001.1"/>
</dbReference>
<dbReference type="PANTHER" id="PTHR37477:SF1">
    <property type="entry name" value="COBALT-PRECORRIN-5A HYDROLASE"/>
    <property type="match status" value="1"/>
</dbReference>
<accession>A0ABU4ASQ9</accession>
<gene>
    <name evidence="2" type="ORF">R3P95_01730</name>
</gene>
<reference evidence="2 3" key="1">
    <citation type="submission" date="2023-10" db="EMBL/GenBank/DDBJ databases">
        <title>Development of a sustainable strategy for remediation of hydrocarbon-contaminated territories based on the waste exchange concept.</title>
        <authorList>
            <person name="Krivoruchko A."/>
        </authorList>
    </citation>
    <scope>NUCLEOTIDE SEQUENCE [LARGE SCALE GENOMIC DNA]</scope>
    <source>
        <strain evidence="2 3">IEGM 1322</strain>
    </source>
</reference>
<dbReference type="SUPFAM" id="SSF159664">
    <property type="entry name" value="CobE/GbiG C-terminal domain-like"/>
    <property type="match status" value="1"/>
</dbReference>
<name>A0ABU4ASQ9_9NOCA</name>